<feature type="compositionally biased region" description="Polar residues" evidence="2">
    <location>
        <begin position="407"/>
        <end position="432"/>
    </location>
</feature>
<feature type="compositionally biased region" description="Low complexity" evidence="2">
    <location>
        <begin position="185"/>
        <end position="202"/>
    </location>
</feature>
<evidence type="ECO:0000256" key="1">
    <source>
        <dbReference type="SAM" id="Coils"/>
    </source>
</evidence>
<proteinExistence type="predicted"/>
<feature type="compositionally biased region" description="Low complexity" evidence="2">
    <location>
        <begin position="241"/>
        <end position="250"/>
    </location>
</feature>
<feature type="compositionally biased region" description="Basic and acidic residues" evidence="2">
    <location>
        <begin position="212"/>
        <end position="223"/>
    </location>
</feature>
<dbReference type="Proteomes" id="UP001358417">
    <property type="component" value="Unassembled WGS sequence"/>
</dbReference>
<feature type="compositionally biased region" description="Polar residues" evidence="2">
    <location>
        <begin position="585"/>
        <end position="594"/>
    </location>
</feature>
<feature type="compositionally biased region" description="Pro residues" evidence="2">
    <location>
        <begin position="386"/>
        <end position="397"/>
    </location>
</feature>
<feature type="compositionally biased region" description="Basic residues" evidence="2">
    <location>
        <begin position="122"/>
        <end position="135"/>
    </location>
</feature>
<feature type="compositionally biased region" description="Polar residues" evidence="2">
    <location>
        <begin position="39"/>
        <end position="57"/>
    </location>
</feature>
<reference evidence="3 4" key="1">
    <citation type="submission" date="2023-08" db="EMBL/GenBank/DDBJ databases">
        <title>Black Yeasts Isolated from many extreme environments.</title>
        <authorList>
            <person name="Coleine C."/>
            <person name="Stajich J.E."/>
            <person name="Selbmann L."/>
        </authorList>
    </citation>
    <scope>NUCLEOTIDE SEQUENCE [LARGE SCALE GENOMIC DNA]</scope>
    <source>
        <strain evidence="3 4">CCFEE 5792</strain>
    </source>
</reference>
<feature type="compositionally biased region" description="Basic and acidic residues" evidence="2">
    <location>
        <begin position="439"/>
        <end position="451"/>
    </location>
</feature>
<dbReference type="AlphaFoldDB" id="A0AAV9N7G7"/>
<protein>
    <recommendedName>
        <fullName evidence="5">Actin interacting protein 3 C-terminal domain-containing protein</fullName>
    </recommendedName>
</protein>
<keyword evidence="4" id="KW-1185">Reference proteome</keyword>
<feature type="region of interest" description="Disordered" evidence="2">
    <location>
        <begin position="557"/>
        <end position="733"/>
    </location>
</feature>
<keyword evidence="1" id="KW-0175">Coiled coil</keyword>
<evidence type="ECO:0000313" key="3">
    <source>
        <dbReference type="EMBL" id="KAK5051008.1"/>
    </source>
</evidence>
<dbReference type="EMBL" id="JAVRRD010000016">
    <property type="protein sequence ID" value="KAK5051008.1"/>
    <property type="molecule type" value="Genomic_DNA"/>
</dbReference>
<dbReference type="RefSeq" id="XP_064705508.1">
    <property type="nucleotide sequence ID" value="XM_064847155.1"/>
</dbReference>
<accession>A0AAV9N7G7</accession>
<feature type="region of interest" description="Disordered" evidence="2">
    <location>
        <begin position="1"/>
        <end position="461"/>
    </location>
</feature>
<feature type="compositionally biased region" description="Low complexity" evidence="2">
    <location>
        <begin position="320"/>
        <end position="336"/>
    </location>
</feature>
<feature type="compositionally biased region" description="Pro residues" evidence="2">
    <location>
        <begin position="169"/>
        <end position="180"/>
    </location>
</feature>
<evidence type="ECO:0000313" key="4">
    <source>
        <dbReference type="Proteomes" id="UP001358417"/>
    </source>
</evidence>
<feature type="region of interest" description="Disordered" evidence="2">
    <location>
        <begin position="532"/>
        <end position="551"/>
    </location>
</feature>
<comment type="caution">
    <text evidence="3">The sequence shown here is derived from an EMBL/GenBank/DDBJ whole genome shotgun (WGS) entry which is preliminary data.</text>
</comment>
<feature type="compositionally biased region" description="Low complexity" evidence="2">
    <location>
        <begin position="535"/>
        <end position="544"/>
    </location>
</feature>
<feature type="compositionally biased region" description="Pro residues" evidence="2">
    <location>
        <begin position="337"/>
        <end position="349"/>
    </location>
</feature>
<feature type="compositionally biased region" description="Pro residues" evidence="2">
    <location>
        <begin position="61"/>
        <end position="73"/>
    </location>
</feature>
<feature type="compositionally biased region" description="Low complexity" evidence="2">
    <location>
        <begin position="139"/>
        <end position="160"/>
    </location>
</feature>
<feature type="compositionally biased region" description="Low complexity" evidence="2">
    <location>
        <begin position="1"/>
        <end position="14"/>
    </location>
</feature>
<feature type="compositionally biased region" description="Pro residues" evidence="2">
    <location>
        <begin position="357"/>
        <end position="368"/>
    </location>
</feature>
<feature type="coiled-coil region" evidence="1">
    <location>
        <begin position="943"/>
        <end position="972"/>
    </location>
</feature>
<organism evidence="3 4">
    <name type="scientific">Exophiala bonariae</name>
    <dbReference type="NCBI Taxonomy" id="1690606"/>
    <lineage>
        <taxon>Eukaryota</taxon>
        <taxon>Fungi</taxon>
        <taxon>Dikarya</taxon>
        <taxon>Ascomycota</taxon>
        <taxon>Pezizomycotina</taxon>
        <taxon>Eurotiomycetes</taxon>
        <taxon>Chaetothyriomycetidae</taxon>
        <taxon>Chaetothyriales</taxon>
        <taxon>Herpotrichiellaceae</taxon>
        <taxon>Exophiala</taxon>
    </lineage>
</organism>
<feature type="compositionally biased region" description="Pro residues" evidence="2">
    <location>
        <begin position="309"/>
        <end position="319"/>
    </location>
</feature>
<evidence type="ECO:0000256" key="2">
    <source>
        <dbReference type="SAM" id="MobiDB-lite"/>
    </source>
</evidence>
<dbReference type="GeneID" id="89971754"/>
<evidence type="ECO:0008006" key="5">
    <source>
        <dbReference type="Google" id="ProtNLM"/>
    </source>
</evidence>
<feature type="compositionally biased region" description="Pro residues" evidence="2">
    <location>
        <begin position="562"/>
        <end position="579"/>
    </location>
</feature>
<feature type="compositionally biased region" description="Basic and acidic residues" evidence="2">
    <location>
        <begin position="605"/>
        <end position="615"/>
    </location>
</feature>
<sequence length="1269" mass="137639">MNPYNTNNNPGYNYSQHTPGPPQPQWQAPPRRGWGDPRLSQQQPTSPVSPYGQNPNSFGPALPPPPPPPPPPGQQSSYDTTAWGVRYNQGLAPQPTFAEEKPPLPPRPESAAGRLSPQPGHGHAHGQHGHSHTHNHSLSYSQSPQSQPPASSTAQPYATSWGDPYQSSAPPPPPPPPAPRPIEYAQGPTSTATAAPTSSQPPYNRVNTPHQEYSHHPPSHHYDPPAQHQWAPQPPPPGPTYYPTAPAPNQIPGGTSGPTDPPLVSPIEGSNNVYWGHQGHGPNDKQNQSQALGFGGPSDWEHYESNPPTDTPTSPPIPPTNATATPAPWHHEQPVPSSTPTPAPLPAPPITTTQNPTPYPAFNRPPSPVEIGANSPLTPRKDSRVHPPPNVVQAPPPIDERERPSSAGPSGSIRSDSFNGNGNIDSVIQAWTSPLRPTHPPDHTARPESRTSGRVASPELSPTVKVVDPYADLEPEFKASLKRYGAMLRKESAADTDEAKFDIFQAFVNKELRLRSLLYGIELPKDAKDVKETKPITTIPPTEVKQPEISKPVETIKREIPIQPPPPATIEPAPKPVESPKPAISQPSLQSSRSPAPAVLTKPVLEPRRPSKDDSFVMVNSGGDEEGEYSPGGRPKMVQKPTVATNVPRTADPFPPRDQSLPKPADSGALSPSLNAPMVIDDYRTPGPPSPGINAPILVLPEMAPPASGASGTSTPGRPSKPIKFEPPRPAYTPFRYSAATQEEKAKSLQPADKSYSTLRHSVLDSGRLMKTDNLVPPTRPATASGRREHEEAFIGLIRQQSMAVRQKKPGPGGLPAGIRPGMGADAARRPTPAIMRVGTPANAAPKDPLKQSVTAIRSILPTEAVPATPIDGPGHPKLKIVQSKVDGVRDEFGFIHAAVVEWDKTNREVRKEQDAERHARQQESENHIDGLFNDNEIGYADIGDLEAEFKLAEAERRFRENQEELESFTTQVFNPVTERLQKEIAELTTAYTLAIDLLDLESEPVSRLLKGGNEKPRMSDVMACVLALFNKIEVRHQKVAEAQVERERRRKHLELTVLYTNGDTAGVKSLEKDFAVAEKLQVLHEARGKDNRANKLMDSFDRATVRGLGDNQTFVDELLPKLQELKKCIASSDQSATSNGQDLYENEGARDTLTLAQGVVTTVITDSRRLLALSNEADVLLNESDYGVSVAEARTATADAATYAKLESEKAKEDMKLVEEMNTRVNGVNKSPADALALIRELIDQIGTDPDHKDRIKKALEAAKQRNS</sequence>
<name>A0AAV9N7G7_9EURO</name>
<gene>
    <name evidence="3" type="ORF">LTR84_003567</name>
</gene>